<name>A0A852VLS8_9BACT</name>
<accession>A0A852VLS8</accession>
<comment type="caution">
    <text evidence="2">The sequence shown here is derived from an EMBL/GenBank/DDBJ whole genome shotgun (WGS) entry which is preliminary data.</text>
</comment>
<feature type="compositionally biased region" description="Basic and acidic residues" evidence="1">
    <location>
        <begin position="92"/>
        <end position="117"/>
    </location>
</feature>
<reference evidence="2 3" key="1">
    <citation type="submission" date="2020-07" db="EMBL/GenBank/DDBJ databases">
        <title>Genomic Encyclopedia of Type Strains, Phase IV (KMG-V): Genome sequencing to study the core and pangenomes of soil and plant-associated prokaryotes.</title>
        <authorList>
            <person name="Whitman W."/>
        </authorList>
    </citation>
    <scope>NUCLEOTIDE SEQUENCE [LARGE SCALE GENOMIC DNA]</scope>
    <source>
        <strain evidence="2 3">M8UP22</strain>
    </source>
</reference>
<sequence length="142" mass="15903">MSDTIITESTSAAIINAPIDFVDIADWVFTLPDKEYQRCSPTHIAAGFTTSDEGKRMSSERRPRVLGESESQWNTVRVSQAGSEHCFGSSQRSRDTTLRQQHREESSQANGKEELKVGRSGMTWAPSWFRALDLIAMCSMRA</sequence>
<gene>
    <name evidence="2" type="ORF">HDF08_004372</name>
</gene>
<dbReference type="EMBL" id="JACCCU010000004">
    <property type="protein sequence ID" value="NYF92249.1"/>
    <property type="molecule type" value="Genomic_DNA"/>
</dbReference>
<feature type="compositionally biased region" description="Basic and acidic residues" evidence="1">
    <location>
        <begin position="52"/>
        <end position="67"/>
    </location>
</feature>
<feature type="region of interest" description="Disordered" evidence="1">
    <location>
        <begin position="43"/>
        <end position="117"/>
    </location>
</feature>
<dbReference type="Proteomes" id="UP000564385">
    <property type="component" value="Unassembled WGS sequence"/>
</dbReference>
<protein>
    <submittedName>
        <fullName evidence="2">Uncharacterized protein</fullName>
    </submittedName>
</protein>
<proteinExistence type="predicted"/>
<evidence type="ECO:0000256" key="1">
    <source>
        <dbReference type="SAM" id="MobiDB-lite"/>
    </source>
</evidence>
<organism evidence="2 3">
    <name type="scientific">Tunturiibacter lichenicola</name>
    <dbReference type="NCBI Taxonomy" id="2051959"/>
    <lineage>
        <taxon>Bacteria</taxon>
        <taxon>Pseudomonadati</taxon>
        <taxon>Acidobacteriota</taxon>
        <taxon>Terriglobia</taxon>
        <taxon>Terriglobales</taxon>
        <taxon>Acidobacteriaceae</taxon>
        <taxon>Tunturiibacter</taxon>
    </lineage>
</organism>
<feature type="compositionally biased region" description="Polar residues" evidence="1">
    <location>
        <begin position="69"/>
        <end position="82"/>
    </location>
</feature>
<evidence type="ECO:0000313" key="3">
    <source>
        <dbReference type="Proteomes" id="UP000564385"/>
    </source>
</evidence>
<dbReference type="AlphaFoldDB" id="A0A852VLS8"/>
<evidence type="ECO:0000313" key="2">
    <source>
        <dbReference type="EMBL" id="NYF92249.1"/>
    </source>
</evidence>